<dbReference type="EMBL" id="HG810657">
    <property type="protein sequence ID" value="CDO61970.1"/>
    <property type="molecule type" value="Genomic_DNA"/>
</dbReference>
<feature type="non-terminal residue" evidence="2">
    <location>
        <position position="183"/>
    </location>
</feature>
<keyword evidence="1" id="KW-0812">Transmembrane</keyword>
<dbReference type="Pfam" id="PF02009">
    <property type="entry name" value="RIFIN"/>
    <property type="match status" value="1"/>
</dbReference>
<name>A0A060RMI8_PLARE</name>
<sequence length="183" mass="19843">IAAAANSAGAAEIMKLIKSTFLIDKLGETTLQSIFTTTSYKNASVIIQAVQKLHFKTCIPGSSGRMGLRFVDANRHIPFCQSVWKQTQAASQAGKSIVFEDGIRTAVQNIVTNAEGPANAAAEAAEVAKTATIKATQEKAIEAASTHLYTTIGYTILAILIIVLIMLIIYLILRYRRKKKMKK</sequence>
<evidence type="ECO:0000313" key="3">
    <source>
        <dbReference type="Proteomes" id="UP000027581"/>
    </source>
</evidence>
<dbReference type="InterPro" id="IPR006373">
    <property type="entry name" value="VSA_Rifin"/>
</dbReference>
<evidence type="ECO:0000256" key="1">
    <source>
        <dbReference type="SAM" id="Phobius"/>
    </source>
</evidence>
<organism evidence="2 3">
    <name type="scientific">Plasmodium reichenowi</name>
    <dbReference type="NCBI Taxonomy" id="5854"/>
    <lineage>
        <taxon>Eukaryota</taxon>
        <taxon>Sar</taxon>
        <taxon>Alveolata</taxon>
        <taxon>Apicomplexa</taxon>
        <taxon>Aconoidasida</taxon>
        <taxon>Haemosporida</taxon>
        <taxon>Plasmodiidae</taxon>
        <taxon>Plasmodium</taxon>
        <taxon>Plasmodium (Laverania)</taxon>
    </lineage>
</organism>
<keyword evidence="1" id="KW-1133">Transmembrane helix</keyword>
<accession>A0A060RMI8</accession>
<dbReference type="Proteomes" id="UP000027581">
    <property type="component" value="Unassembled WGS sequence"/>
</dbReference>
<proteinExistence type="predicted"/>
<feature type="non-terminal residue" evidence="2">
    <location>
        <position position="1"/>
    </location>
</feature>
<dbReference type="AlphaFoldDB" id="A0A060RMI8"/>
<feature type="transmembrane region" description="Helical" evidence="1">
    <location>
        <begin position="152"/>
        <end position="173"/>
    </location>
</feature>
<gene>
    <name evidence="2" type="ORF">PRCDC_0059900</name>
</gene>
<keyword evidence="1" id="KW-0472">Membrane</keyword>
<protein>
    <submittedName>
        <fullName evidence="2">Rifin</fullName>
    </submittedName>
</protein>
<keyword evidence="3" id="KW-1185">Reference proteome</keyword>
<reference evidence="2" key="2">
    <citation type="submission" date="2014-05" db="EMBL/GenBank/DDBJ databases">
        <title>The genome sequences of chimpanzee malaria parasites reveal the path to human adaptation.</title>
        <authorList>
            <person name="Otto T.D."/>
            <person name="Rayner J.C."/>
            <person name="Boehme U."/>
            <person name="Pain A."/>
            <person name="Spottiswoode N."/>
            <person name="Sanders M."/>
            <person name="Quail M."/>
            <person name="Ollomo B."/>
            <person name="Renaud F."/>
            <person name="Thomas A.W."/>
            <person name="Prugnolle F."/>
            <person name="Conway D.J."/>
            <person name="Newbold C."/>
            <person name="Berriman M."/>
        </authorList>
    </citation>
    <scope>NUCLEOTIDE SEQUENCE [LARGE SCALE GENOMIC DNA]</scope>
    <source>
        <strain evidence="2">CDC</strain>
    </source>
</reference>
<evidence type="ECO:0000313" key="2">
    <source>
        <dbReference type="EMBL" id="CDO61970.1"/>
    </source>
</evidence>
<dbReference type="VEuPathDB" id="PlasmoDB:PRCDC_0059900"/>
<reference evidence="2" key="1">
    <citation type="submission" date="2014-01" db="EMBL/GenBank/DDBJ databases">
        <authorList>
            <person name="Aslett M."/>
        </authorList>
    </citation>
    <scope>NUCLEOTIDE SEQUENCE</scope>
    <source>
        <strain evidence="2">CDC</strain>
    </source>
</reference>